<dbReference type="InterPro" id="IPR005625">
    <property type="entry name" value="PepSY-ass_TM"/>
</dbReference>
<feature type="transmembrane region" description="Helical" evidence="1">
    <location>
        <begin position="482"/>
        <end position="503"/>
    </location>
</feature>
<name>A0A6S6ZU66_9BURK</name>
<evidence type="ECO:0000313" key="3">
    <source>
        <dbReference type="Proteomes" id="UP000494108"/>
    </source>
</evidence>
<feature type="transmembrane region" description="Helical" evidence="1">
    <location>
        <begin position="232"/>
        <end position="255"/>
    </location>
</feature>
<dbReference type="EMBL" id="CADIJX010000008">
    <property type="protein sequence ID" value="CAB3694417.1"/>
    <property type="molecule type" value="Genomic_DNA"/>
</dbReference>
<dbReference type="Pfam" id="PF03929">
    <property type="entry name" value="PepSY_TM"/>
    <property type="match status" value="1"/>
</dbReference>
<dbReference type="PANTHER" id="PTHR34219:SF6">
    <property type="entry name" value="BLR3280 PROTEIN"/>
    <property type="match status" value="1"/>
</dbReference>
<dbReference type="PANTHER" id="PTHR34219">
    <property type="entry name" value="IRON-REGULATED INNER MEMBRANE PROTEIN-RELATED"/>
    <property type="match status" value="1"/>
</dbReference>
<dbReference type="AlphaFoldDB" id="A0A6S6ZU66"/>
<keyword evidence="3" id="KW-1185">Reference proteome</keyword>
<sequence>MTASSAHASRRPAGPPLSTRAKRWLYLIHRWSGIVLCLFFAMWFISGVVMMYVGYPKLTPQERLTHLAPLDAAAITITPAQALAAAGASANGTPGLSLAATRGGAPVYAVPGGMREAPKVVDAATGALLPPADAAIAQATAVAWFGGQYAAHYQGTVVEDVYTHSGALKPHRPLHRVDMDDPDHTRLYISSATGAVVLDATRNERAWNYVGAWIHWLYPFRGNALDPWWHDIVVWLSVAGVLVALTGTVVGILRWRFSRPYASGSRSPYRENMMRWHHLSGLLFAVITITWIFSGLMSMNPWKVFTSTAAPLDRGTYSGAAADVPLATPQALIAALATAPRELIWTRAAGQDAVLARGPTGAPQVLSATQATPHAFAEASLREAAAQLLPGATLREVQVLRGYDFYYYGRDEHAMLGHIEKPLPVWRLIYDNPQATWVYLDPHTGQILSRQDRGGRVSRWLFAFLHSWDWTGLLSRRPLWDALLIILSLGGVALSLTGVVIGWRRLGKKLRA</sequence>
<evidence type="ECO:0008006" key="4">
    <source>
        <dbReference type="Google" id="ProtNLM"/>
    </source>
</evidence>
<keyword evidence="1" id="KW-0472">Membrane</keyword>
<reference evidence="2 3" key="1">
    <citation type="submission" date="2020-04" db="EMBL/GenBank/DDBJ databases">
        <authorList>
            <person name="De Canck E."/>
        </authorList>
    </citation>
    <scope>NUCLEOTIDE SEQUENCE [LARGE SCALE GENOMIC DNA]</scope>
    <source>
        <strain evidence="2 3">LMG 3431</strain>
    </source>
</reference>
<accession>A0A6S6ZU66</accession>
<feature type="transmembrane region" description="Helical" evidence="1">
    <location>
        <begin position="31"/>
        <end position="55"/>
    </location>
</feature>
<organism evidence="2 3">
    <name type="scientific">Achromobacter pestifer</name>
    <dbReference type="NCBI Taxonomy" id="1353889"/>
    <lineage>
        <taxon>Bacteria</taxon>
        <taxon>Pseudomonadati</taxon>
        <taxon>Pseudomonadota</taxon>
        <taxon>Betaproteobacteria</taxon>
        <taxon>Burkholderiales</taxon>
        <taxon>Alcaligenaceae</taxon>
        <taxon>Achromobacter</taxon>
    </lineage>
</organism>
<dbReference type="RefSeq" id="WP_175177322.1">
    <property type="nucleotide sequence ID" value="NZ_CADIJX010000008.1"/>
</dbReference>
<dbReference type="Proteomes" id="UP000494108">
    <property type="component" value="Unassembled WGS sequence"/>
</dbReference>
<feature type="transmembrane region" description="Helical" evidence="1">
    <location>
        <begin position="276"/>
        <end position="297"/>
    </location>
</feature>
<gene>
    <name evidence="2" type="ORF">LMG3431_05048</name>
</gene>
<proteinExistence type="predicted"/>
<evidence type="ECO:0000256" key="1">
    <source>
        <dbReference type="SAM" id="Phobius"/>
    </source>
</evidence>
<keyword evidence="1" id="KW-0812">Transmembrane</keyword>
<protein>
    <recommendedName>
        <fullName evidence="4">PepSY domain-containing protein</fullName>
    </recommendedName>
</protein>
<keyword evidence="1" id="KW-1133">Transmembrane helix</keyword>
<evidence type="ECO:0000313" key="2">
    <source>
        <dbReference type="EMBL" id="CAB3694417.1"/>
    </source>
</evidence>